<sequence>MNSDITSPAGLSVLLASHRIVTPFTTASSTLSHSKVYLDLLQESYQMNSLKFDPILNRAGEGGTVSEEDIELCVRRKVIATIPYDKDYLRSASKGTPLVLGKYSSSRKMFRTFRGVVHQFAREDGGI</sequence>
<dbReference type="Proteomes" id="UP001596002">
    <property type="component" value="Unassembled WGS sequence"/>
</dbReference>
<dbReference type="InterPro" id="IPR027417">
    <property type="entry name" value="P-loop_NTPase"/>
</dbReference>
<comment type="caution">
    <text evidence="1">The sequence shown here is derived from an EMBL/GenBank/DDBJ whole genome shotgun (WGS) entry which is preliminary data.</text>
</comment>
<evidence type="ECO:0008006" key="3">
    <source>
        <dbReference type="Google" id="ProtNLM"/>
    </source>
</evidence>
<keyword evidence="2" id="KW-1185">Reference proteome</keyword>
<gene>
    <name evidence="1" type="ORF">ACFO8Q_18030</name>
</gene>
<name>A0ABV9Q405_9BACL</name>
<dbReference type="EMBL" id="JBHSHC010000120">
    <property type="protein sequence ID" value="MFC4769231.1"/>
    <property type="molecule type" value="Genomic_DNA"/>
</dbReference>
<reference evidence="2" key="1">
    <citation type="journal article" date="2019" name="Int. J. Syst. Evol. Microbiol.">
        <title>The Global Catalogue of Microorganisms (GCM) 10K type strain sequencing project: providing services to taxonomists for standard genome sequencing and annotation.</title>
        <authorList>
            <consortium name="The Broad Institute Genomics Platform"/>
            <consortium name="The Broad Institute Genome Sequencing Center for Infectious Disease"/>
            <person name="Wu L."/>
            <person name="Ma J."/>
        </authorList>
    </citation>
    <scope>NUCLEOTIDE SEQUENCE [LARGE SCALE GENOMIC DNA]</scope>
    <source>
        <strain evidence="2">WYCCWR 12678</strain>
    </source>
</reference>
<protein>
    <recommendedName>
        <fullName evidence="3">LysR substrate-binding domain-containing protein</fullName>
    </recommendedName>
</protein>
<organism evidence="1 2">
    <name type="scientific">Effusibacillus consociatus</name>
    <dbReference type="NCBI Taxonomy" id="1117041"/>
    <lineage>
        <taxon>Bacteria</taxon>
        <taxon>Bacillati</taxon>
        <taxon>Bacillota</taxon>
        <taxon>Bacilli</taxon>
        <taxon>Bacillales</taxon>
        <taxon>Alicyclobacillaceae</taxon>
        <taxon>Effusibacillus</taxon>
    </lineage>
</organism>
<evidence type="ECO:0000313" key="1">
    <source>
        <dbReference type="EMBL" id="MFC4769231.1"/>
    </source>
</evidence>
<proteinExistence type="predicted"/>
<dbReference type="Gene3D" id="3.40.50.300">
    <property type="entry name" value="P-loop containing nucleotide triphosphate hydrolases"/>
    <property type="match status" value="1"/>
</dbReference>
<evidence type="ECO:0000313" key="2">
    <source>
        <dbReference type="Proteomes" id="UP001596002"/>
    </source>
</evidence>
<accession>A0ABV9Q405</accession>